<dbReference type="Proteomes" id="UP001155057">
    <property type="component" value="Unassembled WGS sequence"/>
</dbReference>
<dbReference type="GO" id="GO:0005829">
    <property type="term" value="C:cytosol"/>
    <property type="evidence" value="ECO:0007669"/>
    <property type="project" value="TreeGrafter"/>
</dbReference>
<organism evidence="8 9">
    <name type="scientific">Salinibacter ruber</name>
    <dbReference type="NCBI Taxonomy" id="146919"/>
    <lineage>
        <taxon>Bacteria</taxon>
        <taxon>Pseudomonadati</taxon>
        <taxon>Rhodothermota</taxon>
        <taxon>Rhodothermia</taxon>
        <taxon>Rhodothermales</taxon>
        <taxon>Salinibacteraceae</taxon>
        <taxon>Salinibacter</taxon>
    </lineage>
</organism>
<feature type="domain" description="Formyl transferase C-terminal" evidence="7">
    <location>
        <begin position="203"/>
        <end position="297"/>
    </location>
</feature>
<evidence type="ECO:0000259" key="7">
    <source>
        <dbReference type="Pfam" id="PF02911"/>
    </source>
</evidence>
<protein>
    <recommendedName>
        <fullName evidence="2 5">Methionyl-tRNA formyltransferase</fullName>
        <ecNumber evidence="2 5">2.1.2.9</ecNumber>
    </recommendedName>
</protein>
<dbReference type="HAMAP" id="MF_00182">
    <property type="entry name" value="Formyl_trans"/>
    <property type="match status" value="1"/>
</dbReference>
<evidence type="ECO:0000313" key="8">
    <source>
        <dbReference type="EMBL" id="MCS3708610.1"/>
    </source>
</evidence>
<keyword evidence="4 5" id="KW-0648">Protein biosynthesis</keyword>
<evidence type="ECO:0000259" key="6">
    <source>
        <dbReference type="Pfam" id="PF00551"/>
    </source>
</evidence>
<dbReference type="CDD" id="cd08704">
    <property type="entry name" value="Met_tRNA_FMT_C"/>
    <property type="match status" value="1"/>
</dbReference>
<dbReference type="InterPro" id="IPR036477">
    <property type="entry name" value="Formyl_transf_N_sf"/>
</dbReference>
<reference evidence="8" key="1">
    <citation type="submission" date="2022-08" db="EMBL/GenBank/DDBJ databases">
        <title>Genomic Encyclopedia of Type Strains, Phase V (KMG-V): Genome sequencing to study the core and pangenomes of soil and plant-associated prokaryotes.</title>
        <authorList>
            <person name="Whitman W."/>
        </authorList>
    </citation>
    <scope>NUCLEOTIDE SEQUENCE</scope>
    <source>
        <strain evidence="8">SP3049</strain>
    </source>
</reference>
<proteinExistence type="inferred from homology"/>
<comment type="caution">
    <text evidence="8">The sequence shown here is derived from an EMBL/GenBank/DDBJ whole genome shotgun (WGS) entry which is preliminary data.</text>
</comment>
<feature type="binding site" evidence="5">
    <location>
        <begin position="109"/>
        <end position="112"/>
    </location>
    <ligand>
        <name>(6S)-5,6,7,8-tetrahydrofolate</name>
        <dbReference type="ChEBI" id="CHEBI:57453"/>
    </ligand>
</feature>
<dbReference type="SUPFAM" id="SSF50486">
    <property type="entry name" value="FMT C-terminal domain-like"/>
    <property type="match status" value="1"/>
</dbReference>
<sequence length="307" mass="32428">MRVVFMGTPEFAVPSLTALVDAGYPPVAVATGPDRPRGRGQEVTPTPVKETAQAAGIDRILQPEDVTDPSFAAAVAELEPDVIAVVAYKILPPEVFAAASEGAFNLHGSLLPKYRGAAPINHAVMAGESTTGVTTFFLEPSVDTGDIILQKEMSIGPNETAGEVHDRMAELGAEAVVETVRQIDAGTVETRPQDDEKATPAPKIHDEDGEIPWAASAEAVHNHVRGLSPYPGAWTLHDDTRLKLYRTRRAEGTGAPGTVLDADGRLLVACGTGAVEVVVLQQPGRQRLDAADFLNGYALSEGDRLGE</sequence>
<accession>A0A9X2TDN7</accession>
<dbReference type="AlphaFoldDB" id="A0A9X2TDN7"/>
<dbReference type="InterPro" id="IPR005793">
    <property type="entry name" value="Formyl_trans_C"/>
</dbReference>
<evidence type="ECO:0000256" key="5">
    <source>
        <dbReference type="HAMAP-Rule" id="MF_00182"/>
    </source>
</evidence>
<evidence type="ECO:0000313" key="9">
    <source>
        <dbReference type="Proteomes" id="UP001155057"/>
    </source>
</evidence>
<comment type="function">
    <text evidence="5">Attaches a formyl group to the free amino group of methionyl-tRNA(fMet). The formyl group appears to play a dual role in the initiator identity of N-formylmethionyl-tRNA by promoting its recognition by IF2 and preventing the misappropriation of this tRNA by the elongation apparatus.</text>
</comment>
<dbReference type="Pfam" id="PF00551">
    <property type="entry name" value="Formyl_trans_N"/>
    <property type="match status" value="1"/>
</dbReference>
<dbReference type="NCBIfam" id="TIGR00460">
    <property type="entry name" value="fmt"/>
    <property type="match status" value="1"/>
</dbReference>
<gene>
    <name evidence="5" type="primary">fmt</name>
    <name evidence="8" type="ORF">GGP61_000197</name>
</gene>
<feature type="domain" description="Formyl transferase N-terminal" evidence="6">
    <location>
        <begin position="1"/>
        <end position="180"/>
    </location>
</feature>
<dbReference type="Pfam" id="PF02911">
    <property type="entry name" value="Formyl_trans_C"/>
    <property type="match status" value="1"/>
</dbReference>
<dbReference type="RefSeq" id="WP_259123196.1">
    <property type="nucleotide sequence ID" value="NZ_JANUAE010000001.1"/>
</dbReference>
<dbReference type="InterPro" id="IPR041711">
    <property type="entry name" value="Met-tRNA-FMT_N"/>
</dbReference>
<keyword evidence="3 5" id="KW-0808">Transferase</keyword>
<dbReference type="Gene3D" id="3.40.50.12230">
    <property type="match status" value="1"/>
</dbReference>
<dbReference type="InterPro" id="IPR044135">
    <property type="entry name" value="Met-tRNA-FMT_C"/>
</dbReference>
<dbReference type="InterPro" id="IPR011034">
    <property type="entry name" value="Formyl_transferase-like_C_sf"/>
</dbReference>
<dbReference type="GO" id="GO:0004479">
    <property type="term" value="F:methionyl-tRNA formyltransferase activity"/>
    <property type="evidence" value="ECO:0007669"/>
    <property type="project" value="UniProtKB-UniRule"/>
</dbReference>
<dbReference type="CDD" id="cd08646">
    <property type="entry name" value="FMT_core_Met-tRNA-FMT_N"/>
    <property type="match status" value="1"/>
</dbReference>
<evidence type="ECO:0000256" key="1">
    <source>
        <dbReference type="ARBA" id="ARBA00010699"/>
    </source>
</evidence>
<comment type="catalytic activity">
    <reaction evidence="5">
        <text>L-methionyl-tRNA(fMet) + (6R)-10-formyltetrahydrofolate = N-formyl-L-methionyl-tRNA(fMet) + (6S)-5,6,7,8-tetrahydrofolate + H(+)</text>
        <dbReference type="Rhea" id="RHEA:24380"/>
        <dbReference type="Rhea" id="RHEA-COMP:9952"/>
        <dbReference type="Rhea" id="RHEA-COMP:9953"/>
        <dbReference type="ChEBI" id="CHEBI:15378"/>
        <dbReference type="ChEBI" id="CHEBI:57453"/>
        <dbReference type="ChEBI" id="CHEBI:78530"/>
        <dbReference type="ChEBI" id="CHEBI:78844"/>
        <dbReference type="ChEBI" id="CHEBI:195366"/>
        <dbReference type="EC" id="2.1.2.9"/>
    </reaction>
</comment>
<name>A0A9X2TDN7_9BACT</name>
<comment type="similarity">
    <text evidence="1 5">Belongs to the Fmt family.</text>
</comment>
<evidence type="ECO:0000256" key="2">
    <source>
        <dbReference type="ARBA" id="ARBA00012261"/>
    </source>
</evidence>
<evidence type="ECO:0000256" key="4">
    <source>
        <dbReference type="ARBA" id="ARBA00022917"/>
    </source>
</evidence>
<dbReference type="PANTHER" id="PTHR11138:SF5">
    <property type="entry name" value="METHIONYL-TRNA FORMYLTRANSFERASE, MITOCHONDRIAL"/>
    <property type="match status" value="1"/>
</dbReference>
<dbReference type="EC" id="2.1.2.9" evidence="2 5"/>
<dbReference type="PANTHER" id="PTHR11138">
    <property type="entry name" value="METHIONYL-TRNA FORMYLTRANSFERASE"/>
    <property type="match status" value="1"/>
</dbReference>
<dbReference type="EMBL" id="JANUAE010000001">
    <property type="protein sequence ID" value="MCS3708610.1"/>
    <property type="molecule type" value="Genomic_DNA"/>
</dbReference>
<dbReference type="InterPro" id="IPR005794">
    <property type="entry name" value="Fmt"/>
</dbReference>
<dbReference type="InterPro" id="IPR002376">
    <property type="entry name" value="Formyl_transf_N"/>
</dbReference>
<dbReference type="SUPFAM" id="SSF53328">
    <property type="entry name" value="Formyltransferase"/>
    <property type="match status" value="1"/>
</dbReference>
<evidence type="ECO:0000256" key="3">
    <source>
        <dbReference type="ARBA" id="ARBA00022679"/>
    </source>
</evidence>